<reference evidence="1 2" key="1">
    <citation type="submission" date="2016-10" db="EMBL/GenBank/DDBJ databases">
        <authorList>
            <person name="de Groot N.N."/>
        </authorList>
    </citation>
    <scope>NUCLEOTIDE SEQUENCE [LARGE SCALE GENOMIC DNA]</scope>
    <source>
        <strain evidence="1 2">DSM 18346</strain>
    </source>
</reference>
<dbReference type="EMBL" id="FNFP01000001">
    <property type="protein sequence ID" value="SDK23818.1"/>
    <property type="molecule type" value="Genomic_DNA"/>
</dbReference>
<name>A0A1G9A942_9FIRM</name>
<keyword evidence="2" id="KW-1185">Reference proteome</keyword>
<evidence type="ECO:0000313" key="2">
    <source>
        <dbReference type="Proteomes" id="UP000198718"/>
    </source>
</evidence>
<dbReference type="Proteomes" id="UP000198718">
    <property type="component" value="Unassembled WGS sequence"/>
</dbReference>
<dbReference type="STRING" id="393762.SAMN05660472_01096"/>
<sequence>MIKYQVKLKVTMRKIGLSTKAATIHFKGLIRLLVNAIINVN</sequence>
<protein>
    <submittedName>
        <fullName evidence="1">Uncharacterized protein</fullName>
    </submittedName>
</protein>
<gene>
    <name evidence="1" type="ORF">SAMN05660472_01096</name>
</gene>
<evidence type="ECO:0000313" key="1">
    <source>
        <dbReference type="EMBL" id="SDK23818.1"/>
    </source>
</evidence>
<accession>A0A1G9A942</accession>
<organism evidence="1 2">
    <name type="scientific">Natronincola ferrireducens</name>
    <dbReference type="NCBI Taxonomy" id="393762"/>
    <lineage>
        <taxon>Bacteria</taxon>
        <taxon>Bacillati</taxon>
        <taxon>Bacillota</taxon>
        <taxon>Clostridia</taxon>
        <taxon>Peptostreptococcales</taxon>
        <taxon>Natronincolaceae</taxon>
        <taxon>Natronincola</taxon>
    </lineage>
</organism>
<dbReference type="AlphaFoldDB" id="A0A1G9A942"/>
<proteinExistence type="predicted"/>